<evidence type="ECO:0000256" key="5">
    <source>
        <dbReference type="ARBA" id="ARBA00023242"/>
    </source>
</evidence>
<gene>
    <name evidence="6" type="ORF">HPLM_LOCUS7161</name>
</gene>
<evidence type="ECO:0000256" key="3">
    <source>
        <dbReference type="ARBA" id="ARBA00023015"/>
    </source>
</evidence>
<dbReference type="STRING" id="6290.A0A158QLW2"/>
<organism evidence="8">
    <name type="scientific">Haemonchus placei</name>
    <name type="common">Barber's pole worm</name>
    <dbReference type="NCBI Taxonomy" id="6290"/>
    <lineage>
        <taxon>Eukaryota</taxon>
        <taxon>Metazoa</taxon>
        <taxon>Ecdysozoa</taxon>
        <taxon>Nematoda</taxon>
        <taxon>Chromadorea</taxon>
        <taxon>Rhabditida</taxon>
        <taxon>Rhabditina</taxon>
        <taxon>Rhabditomorpha</taxon>
        <taxon>Strongyloidea</taxon>
        <taxon>Trichostrongylidae</taxon>
        <taxon>Haemonchus</taxon>
    </lineage>
</organism>
<keyword evidence="7" id="KW-1185">Reference proteome</keyword>
<evidence type="ECO:0000256" key="2">
    <source>
        <dbReference type="ARBA" id="ARBA00008048"/>
    </source>
</evidence>
<protein>
    <submittedName>
        <fullName evidence="8">DHC_N1 domain-containing protein</fullName>
    </submittedName>
</protein>
<dbReference type="EMBL" id="UZAF01016611">
    <property type="protein sequence ID" value="VDO31116.1"/>
    <property type="molecule type" value="Genomic_DNA"/>
</dbReference>
<keyword evidence="5" id="KW-0539">Nucleus</keyword>
<dbReference type="GO" id="GO:0016592">
    <property type="term" value="C:mediator complex"/>
    <property type="evidence" value="ECO:0007669"/>
    <property type="project" value="InterPro"/>
</dbReference>
<reference evidence="6 7" key="2">
    <citation type="submission" date="2018-11" db="EMBL/GenBank/DDBJ databases">
        <authorList>
            <consortium name="Pathogen Informatics"/>
        </authorList>
    </citation>
    <scope>NUCLEOTIDE SEQUENCE [LARGE SCALE GENOMIC DNA]</scope>
    <source>
        <strain evidence="6 7">MHpl1</strain>
    </source>
</reference>
<keyword evidence="4" id="KW-0804">Transcription</keyword>
<sequence length="481" mass="55880">MCFSYVLIYHDKSRTLVASEGGWAAAARKHQASMREYCNVVITFQKELLKNKTGIFPTFLERTAVGSIVELRYGVLFEKQIVFTQKLLMVENAGVIEQILFVAPHEEWTFYTDLGEKRVDLAKSSQYIVYQKLTTQANIHLMQTINTQEIRWTPQTLHQLSSAFGKLQQVFDTTCRNCKSEGEWAAAARKHQASMREYCNVVITLRNRVTRLHNLLFHSQPPSRETWHAYFRQVDRVDKDLRDCFDNLESHAKGLPNQLPQIEPLNHLRAVFQEEQLDVQVVETVESMIDCENWNEGNFQTYMYLGEFLRLQRRRPSCIVPRPLSCSHWATGMSPHAQFETAFAQFQKELLKNKTGIFPTFLERTAVGSIVELRYGVLFEKQIVFTQKLLMVENAGVIEQILFVAPHEEWTFYTDLGEKRVDLAKSSQYIVYQKLTTQANIHLMQTINTQEIRWTPQTLHQLSSAFGKLQQVFDTTCRNCK</sequence>
<reference evidence="8" key="1">
    <citation type="submission" date="2016-04" db="UniProtKB">
        <authorList>
            <consortium name="WormBaseParasite"/>
        </authorList>
    </citation>
    <scope>IDENTIFICATION</scope>
</reference>
<dbReference type="OrthoDB" id="5864140at2759"/>
<keyword evidence="3" id="KW-0805">Transcription regulation</keyword>
<name>A0A158QLW2_HAEPC</name>
<dbReference type="WBParaSite" id="HPLM_0000716901-mRNA-1">
    <property type="protein sequence ID" value="HPLM_0000716901-mRNA-1"/>
    <property type="gene ID" value="HPLM_0000716901"/>
</dbReference>
<evidence type="ECO:0000313" key="8">
    <source>
        <dbReference type="WBParaSite" id="HPLM_0000716901-mRNA-1"/>
    </source>
</evidence>
<proteinExistence type="inferred from homology"/>
<evidence type="ECO:0000313" key="7">
    <source>
        <dbReference type="Proteomes" id="UP000268014"/>
    </source>
</evidence>
<dbReference type="Proteomes" id="UP000268014">
    <property type="component" value="Unassembled WGS sequence"/>
</dbReference>
<comment type="subcellular location">
    <subcellularLocation>
        <location evidence="1">Nucleus</location>
    </subcellularLocation>
</comment>
<evidence type="ECO:0000256" key="1">
    <source>
        <dbReference type="ARBA" id="ARBA00004123"/>
    </source>
</evidence>
<accession>A0A158QLW2</accession>
<dbReference type="InterPro" id="IPR021627">
    <property type="entry name" value="Mediator_Med27"/>
</dbReference>
<evidence type="ECO:0000313" key="6">
    <source>
        <dbReference type="EMBL" id="VDO31116.1"/>
    </source>
</evidence>
<dbReference type="Pfam" id="PF11571">
    <property type="entry name" value="Med27"/>
    <property type="match status" value="2"/>
</dbReference>
<dbReference type="AlphaFoldDB" id="A0A158QLW2"/>
<comment type="similarity">
    <text evidence="2">Belongs to the Mediator complex subunit 27 family.</text>
</comment>
<evidence type="ECO:0000256" key="4">
    <source>
        <dbReference type="ARBA" id="ARBA00023163"/>
    </source>
</evidence>